<dbReference type="EMBL" id="MVHP01000001">
    <property type="protein sequence ID" value="ORA69188.1"/>
    <property type="molecule type" value="Genomic_DNA"/>
</dbReference>
<evidence type="ECO:0000313" key="2">
    <source>
        <dbReference type="Proteomes" id="UP000192772"/>
    </source>
</evidence>
<dbReference type="Proteomes" id="UP000192772">
    <property type="component" value="Unassembled WGS sequence"/>
</dbReference>
<dbReference type="RefSeq" id="WP_069398203.1">
    <property type="nucleotide sequence ID" value="NZ_MVHP01000001.1"/>
</dbReference>
<evidence type="ECO:0000313" key="1">
    <source>
        <dbReference type="EMBL" id="ORA69188.1"/>
    </source>
</evidence>
<sequence>MDIDPIDVPNLDEDGSFEYVAYELDVPVTRRAIKYAVMRREVLPTRIGRKNLFSRRDWLDWIASRKQPGHYRAPESVVGQKN</sequence>
<accession>A0A1X0DA24</accession>
<proteinExistence type="predicted"/>
<organism evidence="1 2">
    <name type="scientific">Mycolicibacterium elephantis</name>
    <dbReference type="NCBI Taxonomy" id="81858"/>
    <lineage>
        <taxon>Bacteria</taxon>
        <taxon>Bacillati</taxon>
        <taxon>Actinomycetota</taxon>
        <taxon>Actinomycetes</taxon>
        <taxon>Mycobacteriales</taxon>
        <taxon>Mycobacteriaceae</taxon>
        <taxon>Mycolicibacterium</taxon>
    </lineage>
</organism>
<protein>
    <recommendedName>
        <fullName evidence="3">Helix-turn-helix domain-containing protein</fullName>
    </recommendedName>
</protein>
<reference evidence="1 2" key="1">
    <citation type="submission" date="2017-02" db="EMBL/GenBank/DDBJ databases">
        <title>The new phylogeny of genus Mycobacterium.</title>
        <authorList>
            <person name="Tortoli E."/>
            <person name="Trovato A."/>
            <person name="Cirillo D.M."/>
        </authorList>
    </citation>
    <scope>NUCLEOTIDE SEQUENCE [LARGE SCALE GENOMIC DNA]</scope>
    <source>
        <strain evidence="1 2">FI-09383</strain>
    </source>
</reference>
<dbReference type="AlphaFoldDB" id="A0A1X0DA24"/>
<comment type="caution">
    <text evidence="1">The sequence shown here is derived from an EMBL/GenBank/DDBJ whole genome shotgun (WGS) entry which is preliminary data.</text>
</comment>
<gene>
    <name evidence="1" type="ORF">BST23_00555</name>
</gene>
<name>A0A1X0DA24_9MYCO</name>
<evidence type="ECO:0008006" key="3">
    <source>
        <dbReference type="Google" id="ProtNLM"/>
    </source>
</evidence>
<dbReference type="OrthoDB" id="4732991at2"/>